<dbReference type="Gene3D" id="1.10.1070.11">
    <property type="entry name" value="Phosphatidylinositol 3-/4-kinase, catalytic domain"/>
    <property type="match status" value="1"/>
</dbReference>
<dbReference type="EC" id="2.7.11.1" evidence="1"/>
<dbReference type="Proteomes" id="UP000039324">
    <property type="component" value="Unassembled WGS sequence"/>
</dbReference>
<dbReference type="EMBL" id="CDSF01000085">
    <property type="protein sequence ID" value="CEO98530.1"/>
    <property type="molecule type" value="Genomic_DNA"/>
</dbReference>
<keyword evidence="2" id="KW-0808">Transferase</keyword>
<evidence type="ECO:0000313" key="11">
    <source>
        <dbReference type="Proteomes" id="UP000290189"/>
    </source>
</evidence>
<gene>
    <name evidence="8" type="ORF">PBRA_006644</name>
    <name evidence="9" type="ORF">PLBR_LOCUS3055</name>
</gene>
<evidence type="ECO:0000313" key="9">
    <source>
        <dbReference type="EMBL" id="SPQ95840.1"/>
    </source>
</evidence>
<keyword evidence="3" id="KW-0547">Nucleotide-binding</keyword>
<dbReference type="PANTHER" id="PTHR11139:SF68">
    <property type="entry name" value="DNA-DEPENDENT PROTEIN KINASE CATALYTIC SUBUNIT"/>
    <property type="match status" value="1"/>
</dbReference>
<dbReference type="Pfam" id="PF02260">
    <property type="entry name" value="FATC"/>
    <property type="match status" value="1"/>
</dbReference>
<evidence type="ECO:0000256" key="4">
    <source>
        <dbReference type="ARBA" id="ARBA00022777"/>
    </source>
</evidence>
<evidence type="ECO:0000256" key="5">
    <source>
        <dbReference type="ARBA" id="ARBA00022840"/>
    </source>
</evidence>
<dbReference type="InterPro" id="IPR018936">
    <property type="entry name" value="PI3/4_kinase_CS"/>
</dbReference>
<dbReference type="InterPro" id="IPR011009">
    <property type="entry name" value="Kinase-like_dom_sf"/>
</dbReference>
<evidence type="ECO:0000256" key="2">
    <source>
        <dbReference type="ARBA" id="ARBA00022679"/>
    </source>
</evidence>
<dbReference type="EMBL" id="OVEO01000004">
    <property type="protein sequence ID" value="SPQ95840.1"/>
    <property type="molecule type" value="Genomic_DNA"/>
</dbReference>
<proteinExistence type="predicted"/>
<dbReference type="STRING" id="37360.A0A0G4ITE0"/>
<dbReference type="SUPFAM" id="SSF56112">
    <property type="entry name" value="Protein kinase-like (PK-like)"/>
    <property type="match status" value="1"/>
</dbReference>
<dbReference type="Pfam" id="PF00454">
    <property type="entry name" value="PI3_PI4_kinase"/>
    <property type="match status" value="1"/>
</dbReference>
<dbReference type="SMART" id="SM01343">
    <property type="entry name" value="FATC"/>
    <property type="match status" value="1"/>
</dbReference>
<dbReference type="GO" id="GO:0005524">
    <property type="term" value="F:ATP binding"/>
    <property type="evidence" value="ECO:0007669"/>
    <property type="project" value="UniProtKB-KW"/>
</dbReference>
<dbReference type="SMART" id="SM00146">
    <property type="entry name" value="PI3Kc"/>
    <property type="match status" value="1"/>
</dbReference>
<reference evidence="8 10" key="1">
    <citation type="submission" date="2015-02" db="EMBL/GenBank/DDBJ databases">
        <authorList>
            <person name="Chooi Y.-H."/>
        </authorList>
    </citation>
    <scope>NUCLEOTIDE SEQUENCE [LARGE SCALE GENOMIC DNA]</scope>
    <source>
        <strain evidence="8">E3</strain>
    </source>
</reference>
<dbReference type="GO" id="GO:0004674">
    <property type="term" value="F:protein serine/threonine kinase activity"/>
    <property type="evidence" value="ECO:0007669"/>
    <property type="project" value="UniProtKB-EC"/>
</dbReference>
<sequence length="371" mass="40372">MRGEHVRPGRIRGQITDAKLLDGTLKDTVSRARSWTTHRQALPMKALNDNLDIGTYSVIPVTRSLGLIEWIPDTMPLGSVVENRVGQKGLHDCSDAYSKALTAMSERTRRKSKKPTPLLQSYRDLFESGLPDDDVVAAFHNTHSGMPWDLPSRIATSLCNSPEAFLTIRTALVTSFAVGSIASYIVGIGDRHLDNFLVGERTGRIVQIDFGVAFGAGLDLAVPELTMAHALQAFRAHRSHLVSVMSVFAREPHVDWQAEDLRFEHDGGATFPQAATSSGSASLAASSRIATARSKLEGRSSVQVMLGEFARTKHATSRYAGRMKDLITGAGGRPDYGADPLSVDDQVACLLEHASDPALLGRSWQGWRPFV</sequence>
<organism evidence="8 10">
    <name type="scientific">Plasmodiophora brassicae</name>
    <name type="common">Clubroot disease agent</name>
    <dbReference type="NCBI Taxonomy" id="37360"/>
    <lineage>
        <taxon>Eukaryota</taxon>
        <taxon>Sar</taxon>
        <taxon>Rhizaria</taxon>
        <taxon>Endomyxa</taxon>
        <taxon>Phytomyxea</taxon>
        <taxon>Plasmodiophorida</taxon>
        <taxon>Plasmodiophoridae</taxon>
        <taxon>Plasmodiophora</taxon>
    </lineage>
</organism>
<geneLocation type="mitochondrion" evidence="9"/>
<dbReference type="GO" id="GO:0000723">
    <property type="term" value="P:telomere maintenance"/>
    <property type="evidence" value="ECO:0007669"/>
    <property type="project" value="TreeGrafter"/>
</dbReference>
<dbReference type="AlphaFoldDB" id="A0A0G4ITE0"/>
<dbReference type="OrthoDB" id="381190at2759"/>
<dbReference type="PROSITE" id="PS51190">
    <property type="entry name" value="FATC"/>
    <property type="match status" value="1"/>
</dbReference>
<feature type="domain" description="FATC" evidence="7">
    <location>
        <begin position="339"/>
        <end position="371"/>
    </location>
</feature>
<name>A0A0G4ITE0_PLABS</name>
<keyword evidence="10" id="KW-1185">Reference proteome</keyword>
<reference evidence="9 11" key="2">
    <citation type="submission" date="2018-03" db="EMBL/GenBank/DDBJ databases">
        <authorList>
            <person name="Fogelqvist J."/>
        </authorList>
    </citation>
    <scope>NUCLEOTIDE SEQUENCE [LARGE SCALE GENOMIC DNA]</scope>
</reference>
<evidence type="ECO:0000256" key="3">
    <source>
        <dbReference type="ARBA" id="ARBA00022741"/>
    </source>
</evidence>
<evidence type="ECO:0000313" key="10">
    <source>
        <dbReference type="Proteomes" id="UP000039324"/>
    </source>
</evidence>
<keyword evidence="5" id="KW-0067">ATP-binding</keyword>
<accession>A0A0G4ITE0</accession>
<keyword evidence="4" id="KW-0418">Kinase</keyword>
<protein>
    <recommendedName>
        <fullName evidence="1">non-specific serine/threonine protein kinase</fullName>
        <ecNumber evidence="1">2.7.11.1</ecNumber>
    </recommendedName>
</protein>
<evidence type="ECO:0000259" key="7">
    <source>
        <dbReference type="PROSITE" id="PS51190"/>
    </source>
</evidence>
<feature type="domain" description="PI3K/PI4K catalytic" evidence="6">
    <location>
        <begin position="1"/>
        <end position="335"/>
    </location>
</feature>
<dbReference type="PROSITE" id="PS50290">
    <property type="entry name" value="PI3_4_KINASE_3"/>
    <property type="match status" value="1"/>
</dbReference>
<dbReference type="GO" id="GO:0005634">
    <property type="term" value="C:nucleus"/>
    <property type="evidence" value="ECO:0007669"/>
    <property type="project" value="TreeGrafter"/>
</dbReference>
<dbReference type="InterPro" id="IPR003152">
    <property type="entry name" value="FATC_dom"/>
</dbReference>
<evidence type="ECO:0000256" key="1">
    <source>
        <dbReference type="ARBA" id="ARBA00012513"/>
    </source>
</evidence>
<evidence type="ECO:0000259" key="6">
    <source>
        <dbReference type="PROSITE" id="PS50290"/>
    </source>
</evidence>
<dbReference type="GO" id="GO:0006302">
    <property type="term" value="P:double-strand break repair"/>
    <property type="evidence" value="ECO:0007669"/>
    <property type="project" value="TreeGrafter"/>
</dbReference>
<keyword evidence="9" id="KW-0496">Mitochondrion</keyword>
<evidence type="ECO:0000313" key="8">
    <source>
        <dbReference type="EMBL" id="CEO98530.1"/>
    </source>
</evidence>
<dbReference type="PANTHER" id="PTHR11139">
    <property type="entry name" value="ATAXIA TELANGIECTASIA MUTATED ATM -RELATED"/>
    <property type="match status" value="1"/>
</dbReference>
<dbReference type="InterPro" id="IPR050517">
    <property type="entry name" value="DDR_Repair_Kinase"/>
</dbReference>
<dbReference type="OMA" id="IEWMNDT"/>
<dbReference type="Proteomes" id="UP000290189">
    <property type="component" value="Unassembled WGS sequence"/>
</dbReference>
<dbReference type="InterPro" id="IPR000403">
    <property type="entry name" value="PI3/4_kinase_cat_dom"/>
</dbReference>
<dbReference type="InterPro" id="IPR036940">
    <property type="entry name" value="PI3/4_kinase_cat_sf"/>
</dbReference>
<dbReference type="PROSITE" id="PS00916">
    <property type="entry name" value="PI3_4_KINASE_2"/>
    <property type="match status" value="1"/>
</dbReference>